<organism evidence="2 3">
    <name type="scientific">Mesorhizobium huakuii</name>
    <dbReference type="NCBI Taxonomy" id="28104"/>
    <lineage>
        <taxon>Bacteria</taxon>
        <taxon>Pseudomonadati</taxon>
        <taxon>Pseudomonadota</taxon>
        <taxon>Alphaproteobacteria</taxon>
        <taxon>Hyphomicrobiales</taxon>
        <taxon>Phyllobacteriaceae</taxon>
        <taxon>Mesorhizobium</taxon>
    </lineage>
</organism>
<dbReference type="CDD" id="cd00093">
    <property type="entry name" value="HTH_XRE"/>
    <property type="match status" value="1"/>
</dbReference>
<dbReference type="Proteomes" id="UP000515465">
    <property type="component" value="Chromosome"/>
</dbReference>
<sequence length="79" mass="8316">MINEMQIRAARALIDWSQGDLAEKSGLALATIKRMEKLGPGRSSVDNAQAVQAALEAAGVLFIASNGNGPGVRLRDRPA</sequence>
<evidence type="ECO:0000313" key="2">
    <source>
        <dbReference type="EMBL" id="QND57863.1"/>
    </source>
</evidence>
<proteinExistence type="predicted"/>
<dbReference type="SUPFAM" id="SSF47413">
    <property type="entry name" value="lambda repressor-like DNA-binding domains"/>
    <property type="match status" value="1"/>
</dbReference>
<reference evidence="3" key="1">
    <citation type="journal article" date="2020" name="Mol. Plant Microbe">
        <title>Rhizobial microsymbionts of the narrowly endemic Oxytropis species growing in Kamchatka are characterized by significant genetic diversity and possess a set of genes that are associated with T3SS and T6SS secretion systems and can affect the development of symbiosis.</title>
        <authorList>
            <person name="Safronova V."/>
            <person name="Guro P."/>
            <person name="Sazanova A."/>
            <person name="Kuznetsova I."/>
            <person name="Belimov A."/>
            <person name="Yakubov V."/>
            <person name="Chirak E."/>
            <person name="Afonin A."/>
            <person name="Gogolev Y."/>
            <person name="Andronov E."/>
            <person name="Tikhonovich I."/>
        </authorList>
    </citation>
    <scope>NUCLEOTIDE SEQUENCE [LARGE SCALE GENOMIC DNA]</scope>
    <source>
        <strain evidence="3">583</strain>
    </source>
</reference>
<dbReference type="InterPro" id="IPR001387">
    <property type="entry name" value="Cro/C1-type_HTH"/>
</dbReference>
<evidence type="ECO:0000313" key="3">
    <source>
        <dbReference type="Proteomes" id="UP000515465"/>
    </source>
</evidence>
<dbReference type="Pfam" id="PF01381">
    <property type="entry name" value="HTH_3"/>
    <property type="match status" value="1"/>
</dbReference>
<dbReference type="InterPro" id="IPR010982">
    <property type="entry name" value="Lambda_DNA-bd_dom_sf"/>
</dbReference>
<protein>
    <submittedName>
        <fullName evidence="2">Helix-turn-helix transcriptional regulator</fullName>
    </submittedName>
</protein>
<dbReference type="Gene3D" id="1.10.260.40">
    <property type="entry name" value="lambda repressor-like DNA-binding domains"/>
    <property type="match status" value="1"/>
</dbReference>
<dbReference type="AlphaFoldDB" id="A0A7G6STN1"/>
<gene>
    <name evidence="2" type="ORF">HB778_15595</name>
</gene>
<name>A0A7G6STN1_9HYPH</name>
<dbReference type="GO" id="GO:0003677">
    <property type="term" value="F:DNA binding"/>
    <property type="evidence" value="ECO:0007669"/>
    <property type="project" value="InterPro"/>
</dbReference>
<feature type="domain" description="HTH cro/C1-type" evidence="1">
    <location>
        <begin position="7"/>
        <end position="37"/>
    </location>
</feature>
<evidence type="ECO:0000259" key="1">
    <source>
        <dbReference type="PROSITE" id="PS50943"/>
    </source>
</evidence>
<accession>A0A7G6STN1</accession>
<dbReference type="EMBL" id="CP050296">
    <property type="protein sequence ID" value="QND57863.1"/>
    <property type="molecule type" value="Genomic_DNA"/>
</dbReference>
<dbReference type="PROSITE" id="PS50943">
    <property type="entry name" value="HTH_CROC1"/>
    <property type="match status" value="1"/>
</dbReference>
<dbReference type="RefSeq" id="WP_183464641.1">
    <property type="nucleotide sequence ID" value="NZ_CP050296.1"/>
</dbReference>